<name>H1YZI3_9EURY</name>
<keyword evidence="1" id="KW-0328">Glycosyltransferase</keyword>
<dbReference type="InParanoid" id="H1YZI3"/>
<dbReference type="GO" id="GO:0016757">
    <property type="term" value="F:glycosyltransferase activity"/>
    <property type="evidence" value="ECO:0007669"/>
    <property type="project" value="UniProtKB-KW"/>
</dbReference>
<protein>
    <submittedName>
        <fullName evidence="1">Amidophosphoribosyltransferase-like protein</fullName>
    </submittedName>
</protein>
<dbReference type="HOGENOM" id="CLU_1465106_0_0_2"/>
<evidence type="ECO:0000313" key="1">
    <source>
        <dbReference type="EMBL" id="EHQ36092.1"/>
    </source>
</evidence>
<organism evidence="1 2">
    <name type="scientific">Methanoplanus limicola DSM 2279</name>
    <dbReference type="NCBI Taxonomy" id="937775"/>
    <lineage>
        <taxon>Archaea</taxon>
        <taxon>Methanobacteriati</taxon>
        <taxon>Methanobacteriota</taxon>
        <taxon>Stenosarchaea group</taxon>
        <taxon>Methanomicrobia</taxon>
        <taxon>Methanomicrobiales</taxon>
        <taxon>Methanomicrobiaceae</taxon>
        <taxon>Methanoplanus</taxon>
    </lineage>
</organism>
<dbReference type="OrthoDB" id="106164at2157"/>
<gene>
    <name evidence="1" type="ORF">Metlim_2005</name>
</gene>
<accession>H1YZI3</accession>
<reference evidence="1 2" key="1">
    <citation type="submission" date="2011-10" db="EMBL/GenBank/DDBJ databases">
        <title>The Improved High-Quality Draft genome of Methanoplanus limicola DSM 2279.</title>
        <authorList>
            <consortium name="US DOE Joint Genome Institute (JGI-PGF)"/>
            <person name="Lucas S."/>
            <person name="Copeland A."/>
            <person name="Lapidus A."/>
            <person name="Glavina del Rio T."/>
            <person name="Dalin E."/>
            <person name="Tice H."/>
            <person name="Bruce D."/>
            <person name="Goodwin L."/>
            <person name="Pitluck S."/>
            <person name="Peters L."/>
            <person name="Mikhailova N."/>
            <person name="Lu M."/>
            <person name="Kyrpides N."/>
            <person name="Mavromatis K."/>
            <person name="Ivanova N."/>
            <person name="Markowitz V."/>
            <person name="Cheng J.-F."/>
            <person name="Hugenholtz P."/>
            <person name="Woyke T."/>
            <person name="Wu D."/>
            <person name="Wirth R."/>
            <person name="Brambilla E.-M."/>
            <person name="Klenk H.-P."/>
            <person name="Eisen J.A."/>
        </authorList>
    </citation>
    <scope>NUCLEOTIDE SEQUENCE [LARGE SCALE GENOMIC DNA]</scope>
    <source>
        <strain evidence="1 2">DSM 2279</strain>
    </source>
</reference>
<dbReference type="Proteomes" id="UP000005741">
    <property type="component" value="Chromosome"/>
</dbReference>
<dbReference type="RefSeq" id="WP_004078303.1">
    <property type="nucleotide sequence ID" value="NZ_CM001436.1"/>
</dbReference>
<dbReference type="EMBL" id="CM001436">
    <property type="protein sequence ID" value="EHQ36092.1"/>
    <property type="molecule type" value="Genomic_DNA"/>
</dbReference>
<keyword evidence="1" id="KW-0808">Transferase</keyword>
<dbReference type="AlphaFoldDB" id="H1YZI3"/>
<evidence type="ECO:0000313" key="2">
    <source>
        <dbReference type="Proteomes" id="UP000005741"/>
    </source>
</evidence>
<keyword evidence="2" id="KW-1185">Reference proteome</keyword>
<sequence>MEKRKKTYFKRPSDGKVFETLYEPCCQNCGTPLAKENKYCDKCTYNIKNKENPPLMNFAFGKYLKYGEYNNDPLSNEIRKFKSDPSLCKPLSECLIHAMDNMYPSLKHLECIVPVMNNPGHGFNRLKLLGEILSERYGMVLVDCLYQKDNYPRIHTIQNPIEKRKAIRGKISSDILPRLKHVGF</sequence>
<proteinExistence type="predicted"/>